<dbReference type="Proteomes" id="UP000008784">
    <property type="component" value="Unassembled WGS sequence"/>
</dbReference>
<dbReference type="PANTHER" id="PTHR24185">
    <property type="entry name" value="CALCIUM-INDEPENDENT PHOSPHOLIPASE A2-GAMMA"/>
    <property type="match status" value="1"/>
</dbReference>
<comment type="caution">
    <text evidence="12">The sequence shown here is derived from an EMBL/GenBank/DDBJ whole genome shotgun (WGS) entry which is preliminary data.</text>
</comment>
<evidence type="ECO:0000256" key="7">
    <source>
        <dbReference type="PROSITE-ProRule" id="PRU00175"/>
    </source>
</evidence>
<dbReference type="SUPFAM" id="SSF52151">
    <property type="entry name" value="FabD/lysophospholipase-like"/>
    <property type="match status" value="1"/>
</dbReference>
<reference evidence="12 13" key="1">
    <citation type="journal article" date="2011" name="PLoS Pathog.">
        <title>Genomic and proteomic analyses of the fungus Arthrobotrys oligospora provide insights into nematode-trap formation.</title>
        <authorList>
            <person name="Yang J."/>
            <person name="Wang L."/>
            <person name="Ji X."/>
            <person name="Feng Y."/>
            <person name="Li X."/>
            <person name="Zou C."/>
            <person name="Xu J."/>
            <person name="Ren Y."/>
            <person name="Mi Q."/>
            <person name="Wu J."/>
            <person name="Liu S."/>
            <person name="Liu Y."/>
            <person name="Huang X."/>
            <person name="Wang H."/>
            <person name="Niu X."/>
            <person name="Li J."/>
            <person name="Liang L."/>
            <person name="Luo Y."/>
            <person name="Ji K."/>
            <person name="Zhou W."/>
            <person name="Yu Z."/>
            <person name="Li G."/>
            <person name="Liu Y."/>
            <person name="Li L."/>
            <person name="Qiao M."/>
            <person name="Feng L."/>
            <person name="Zhang K.-Q."/>
        </authorList>
    </citation>
    <scope>NUCLEOTIDE SEQUENCE [LARGE SCALE GENOMIC DNA]</scope>
    <source>
        <strain evidence="13">ATCC 24927 / CBS 115.81 / DSM 1491</strain>
    </source>
</reference>
<feature type="compositionally biased region" description="Polar residues" evidence="9">
    <location>
        <begin position="1341"/>
        <end position="1368"/>
    </location>
</feature>
<feature type="short sequence motif" description="GXGXXG" evidence="8">
    <location>
        <begin position="831"/>
        <end position="836"/>
    </location>
</feature>
<evidence type="ECO:0000256" key="2">
    <source>
        <dbReference type="ARBA" id="ARBA00022771"/>
    </source>
</evidence>
<dbReference type="OrthoDB" id="194358at2759"/>
<dbReference type="GO" id="GO:0016020">
    <property type="term" value="C:membrane"/>
    <property type="evidence" value="ECO:0007669"/>
    <property type="project" value="TreeGrafter"/>
</dbReference>
<dbReference type="PROSITE" id="PS51635">
    <property type="entry name" value="PNPLA"/>
    <property type="match status" value="1"/>
</dbReference>
<dbReference type="GO" id="GO:0019369">
    <property type="term" value="P:arachidonate metabolic process"/>
    <property type="evidence" value="ECO:0007669"/>
    <property type="project" value="TreeGrafter"/>
</dbReference>
<dbReference type="GO" id="GO:0047499">
    <property type="term" value="F:calcium-independent phospholipase A2 activity"/>
    <property type="evidence" value="ECO:0007669"/>
    <property type="project" value="TreeGrafter"/>
</dbReference>
<proteinExistence type="predicted"/>
<feature type="short sequence motif" description="GXSXG" evidence="8">
    <location>
        <begin position="865"/>
        <end position="869"/>
    </location>
</feature>
<keyword evidence="1" id="KW-0479">Metal-binding</keyword>
<feature type="active site" description="Nucleophile" evidence="8">
    <location>
        <position position="867"/>
    </location>
</feature>
<dbReference type="PANTHER" id="PTHR24185:SF1">
    <property type="entry name" value="CALCIUM-INDEPENDENT PHOSPHOLIPASE A2-GAMMA"/>
    <property type="match status" value="1"/>
</dbReference>
<dbReference type="CDD" id="cd07199">
    <property type="entry name" value="Pat17_PNPLA8_PNPLA9_like"/>
    <property type="match status" value="1"/>
</dbReference>
<dbReference type="GO" id="GO:0008270">
    <property type="term" value="F:zinc ion binding"/>
    <property type="evidence" value="ECO:0007669"/>
    <property type="project" value="UniProtKB-KW"/>
</dbReference>
<evidence type="ECO:0000256" key="9">
    <source>
        <dbReference type="SAM" id="MobiDB-lite"/>
    </source>
</evidence>
<dbReference type="InterPro" id="IPR002641">
    <property type="entry name" value="PNPLA_dom"/>
</dbReference>
<dbReference type="EMBL" id="ADOT01000139">
    <property type="protein sequence ID" value="EGX48690.1"/>
    <property type="molecule type" value="Genomic_DNA"/>
</dbReference>
<feature type="domain" description="PNPLA" evidence="11">
    <location>
        <begin position="827"/>
        <end position="1039"/>
    </location>
</feature>
<keyword evidence="4" id="KW-0862">Zinc</keyword>
<dbReference type="InterPro" id="IPR017907">
    <property type="entry name" value="Znf_RING_CS"/>
</dbReference>
<evidence type="ECO:0000313" key="13">
    <source>
        <dbReference type="Proteomes" id="UP000008784"/>
    </source>
</evidence>
<dbReference type="HOGENOM" id="CLU_003059_2_1_1"/>
<name>G1XDE4_ARTOA</name>
<dbReference type="InterPro" id="IPR027417">
    <property type="entry name" value="P-loop_NTPase"/>
</dbReference>
<dbReference type="Gene3D" id="3.40.1090.10">
    <property type="entry name" value="Cytosolic phospholipase A2 catalytic domain"/>
    <property type="match status" value="1"/>
</dbReference>
<evidence type="ECO:0000256" key="6">
    <source>
        <dbReference type="ARBA" id="ARBA00023098"/>
    </source>
</evidence>
<keyword evidence="3 8" id="KW-0378">Hydrolase</keyword>
<sequence>MAQMSVISLQTGGNVANYSYDYGDPDGDAVDTLPNPVKYLSSPFGTDTTPLVNINEFTIARKPVPLPVPPPPPLPLNESLPELGDGQGLPVELPVLDNPDEPLECGECEKSGPDLKCMVCNLCQVAYCEPCWPKIAAHKVGKKGLKGIRKQVHEPIDPDIERKLEKILEPQVGEEDQEALHRQDEETAWFAVIKDNKDKLVFQDLGRYGEIVSGLNEETYPALVSFVGSTGSGKSTLIRMLMELDYPGEVPHETPVVQSAACFSTVPTSGDVHLFCDPHTYKTENRHPILYADCEGLEGGERTPLGSRTHKREKIRKAVSERISGAKQDTKSFFARKRRDNAMQQNSKRELKWAINDATKRREYIVSELYPRILFTFSDVVVFVLQEKNKLENAIERLLIWAVAALEKSSNQPVLPRAIIALNPLPSEVPDIFWAADTATKHVLQEANIEFSKNPKFIPFIKHWKGRDKNVETIEDLLKLYYDDVRVVGIPRKGRSNLIKQQVSQLYREIKTSVQRSHRMKRERRMLMNSKALQFHLQSAYDHFANSLSTSFDFVKSTFAHSPIPPNFGGSILKLILNVRKNTTKMIEEGKPVSGTVEKIFESVAPMIASCILLDATRQQIPGTASHIFPEYKHSCDNAFKDFYEQHLECAYRSPRDPKVRCVNYRAGHKSKGHQDSSGKIIATGDYTASLDPDYISTFGKLILKSLDYMVTKSRARQGSGELETKEEEVTLVASLHKNDHMVPLYRSFGGTANFISHTACLVCLFHSPEHHLNCGHIICTPCLQTYGTIKAGCIAIQNCPMHPDDKTNQSSQLFTVKPPSAGVRVLSLDGGGVRGLSQLIFLQGLESTLGFDFQLTSFFDLIVGTSTGGHIALGLVTENWSMTDCIAQFKKFCRKSFSKRKLGNLLGIQDLVGAKYKYKREPLENVLIKAFSTSDYLFGGTKRTITESSSRPAPKVAVTTASSTGKVIVLGNYNHVDTRPAFYEFSRSEIPENEFRTWEAARATCATPGYLKEFSHAASKEVYLDGGIYHNNPILVADSERKLIWPEVNHLPPDIVLSLGSGYSPNSAKPRKEKKFRSRSVVARATEKLHWTATDHVESGIVSEETWNIWLKSNDFYVNPAAGPTSIQHTGNRYVRWNAKFDKSDDPPHLDDLDSLQRIESETRKQVQSLNGPIKVLADHLICSTFYFELHDAKEHYGKFETFDGILVKGSIMCRWGPRNANICKLGKLLQSLNSTRGLGSSWQPSFTVRETSKGPGNLLVDPIYLSQSTIQQMIDKEICKFELPEIEFIVSNWDASVEISLCLDDSSEFPISGFPCQMLVDMPNGILPKDPFLRRARTWSDSTPSLAPTSPDSTRTSSESQVQDTVPSWRFSGRLFEISKKQ</sequence>
<dbReference type="eggNOG" id="KOG4231">
    <property type="taxonomic scope" value="Eukaryota"/>
</dbReference>
<evidence type="ECO:0000256" key="4">
    <source>
        <dbReference type="ARBA" id="ARBA00022833"/>
    </source>
</evidence>
<dbReference type="RefSeq" id="XP_011122506.1">
    <property type="nucleotide sequence ID" value="XM_011124204.1"/>
</dbReference>
<feature type="short sequence motif" description="DGA/G" evidence="8">
    <location>
        <begin position="1026"/>
        <end position="1028"/>
    </location>
</feature>
<evidence type="ECO:0000259" key="10">
    <source>
        <dbReference type="PROSITE" id="PS50089"/>
    </source>
</evidence>
<feature type="region of interest" description="Disordered" evidence="9">
    <location>
        <begin position="1340"/>
        <end position="1368"/>
    </location>
</feature>
<dbReference type="SUPFAM" id="SSF52540">
    <property type="entry name" value="P-loop containing nucleoside triphosphate hydrolases"/>
    <property type="match status" value="1"/>
</dbReference>
<evidence type="ECO:0000256" key="8">
    <source>
        <dbReference type="PROSITE-ProRule" id="PRU01161"/>
    </source>
</evidence>
<dbReference type="GO" id="GO:0046486">
    <property type="term" value="P:glycerolipid metabolic process"/>
    <property type="evidence" value="ECO:0007669"/>
    <property type="project" value="UniProtKB-ARBA"/>
</dbReference>
<dbReference type="PROSITE" id="PS50089">
    <property type="entry name" value="ZF_RING_2"/>
    <property type="match status" value="1"/>
</dbReference>
<evidence type="ECO:0000256" key="1">
    <source>
        <dbReference type="ARBA" id="ARBA00022723"/>
    </source>
</evidence>
<keyword evidence="2 7" id="KW-0863">Zinc-finger</keyword>
<evidence type="ECO:0000256" key="3">
    <source>
        <dbReference type="ARBA" id="ARBA00022801"/>
    </source>
</evidence>
<evidence type="ECO:0008006" key="14">
    <source>
        <dbReference type="Google" id="ProtNLM"/>
    </source>
</evidence>
<gene>
    <name evidence="12" type="ORF">AOL_s00079g329</name>
</gene>
<evidence type="ECO:0000259" key="11">
    <source>
        <dbReference type="PROSITE" id="PS51635"/>
    </source>
</evidence>
<accession>G1XDE4</accession>
<keyword evidence="13" id="KW-1185">Reference proteome</keyword>
<dbReference type="InterPro" id="IPR016035">
    <property type="entry name" value="Acyl_Trfase/lysoPLipase"/>
</dbReference>
<feature type="domain" description="RING-type" evidence="10">
    <location>
        <begin position="761"/>
        <end position="803"/>
    </location>
</feature>
<organism evidence="12 13">
    <name type="scientific">Arthrobotrys oligospora (strain ATCC 24927 / CBS 115.81 / DSM 1491)</name>
    <name type="common">Nematode-trapping fungus</name>
    <name type="synonym">Didymozoophaga oligospora</name>
    <dbReference type="NCBI Taxonomy" id="756982"/>
    <lineage>
        <taxon>Eukaryota</taxon>
        <taxon>Fungi</taxon>
        <taxon>Dikarya</taxon>
        <taxon>Ascomycota</taxon>
        <taxon>Pezizomycotina</taxon>
        <taxon>Orbiliomycetes</taxon>
        <taxon>Orbiliales</taxon>
        <taxon>Orbiliaceae</taxon>
        <taxon>Orbilia</taxon>
        <taxon>Orbilia oligospora</taxon>
    </lineage>
</organism>
<keyword evidence="6 8" id="KW-0443">Lipid metabolism</keyword>
<dbReference type="GeneID" id="22893418"/>
<protein>
    <recommendedName>
        <fullName evidence="14">PNPLA domain-containing protein</fullName>
    </recommendedName>
</protein>
<dbReference type="GO" id="GO:0016042">
    <property type="term" value="P:lipid catabolic process"/>
    <property type="evidence" value="ECO:0007669"/>
    <property type="project" value="UniProtKB-UniRule"/>
</dbReference>
<dbReference type="OMA" id="DRHWPCE"/>
<dbReference type="PROSITE" id="PS00518">
    <property type="entry name" value="ZF_RING_1"/>
    <property type="match status" value="1"/>
</dbReference>
<dbReference type="InParanoid" id="G1XDE4"/>
<evidence type="ECO:0000313" key="12">
    <source>
        <dbReference type="EMBL" id="EGX48690.1"/>
    </source>
</evidence>
<dbReference type="InterPro" id="IPR001841">
    <property type="entry name" value="Znf_RING"/>
</dbReference>
<feature type="active site" description="Proton acceptor" evidence="8">
    <location>
        <position position="1026"/>
    </location>
</feature>
<dbReference type="Pfam" id="PF01734">
    <property type="entry name" value="Patatin"/>
    <property type="match status" value="1"/>
</dbReference>
<evidence type="ECO:0000256" key="5">
    <source>
        <dbReference type="ARBA" id="ARBA00022963"/>
    </source>
</evidence>
<keyword evidence="5 8" id="KW-0442">Lipid degradation</keyword>